<dbReference type="PROSITE" id="PS50082">
    <property type="entry name" value="WD_REPEATS_2"/>
    <property type="match status" value="1"/>
</dbReference>
<feature type="compositionally biased region" description="Basic and acidic residues" evidence="1">
    <location>
        <begin position="423"/>
        <end position="435"/>
    </location>
</feature>
<protein>
    <submittedName>
        <fullName evidence="2">Uncharacterized protein</fullName>
    </submittedName>
</protein>
<accession>A0A382E3T7</accession>
<feature type="non-terminal residue" evidence="2">
    <location>
        <position position="1"/>
    </location>
</feature>
<dbReference type="GO" id="GO:0005509">
    <property type="term" value="F:calcium ion binding"/>
    <property type="evidence" value="ECO:0007669"/>
    <property type="project" value="InterPro"/>
</dbReference>
<dbReference type="SUPFAM" id="SSF103647">
    <property type="entry name" value="TSP type-3 repeat"/>
    <property type="match status" value="1"/>
</dbReference>
<proteinExistence type="predicted"/>
<dbReference type="SUPFAM" id="SSF82171">
    <property type="entry name" value="DPP6 N-terminal domain-like"/>
    <property type="match status" value="1"/>
</dbReference>
<feature type="non-terminal residue" evidence="2">
    <location>
        <position position="576"/>
    </location>
</feature>
<dbReference type="InterPro" id="IPR028974">
    <property type="entry name" value="TSP_type-3_rpt"/>
</dbReference>
<dbReference type="InterPro" id="IPR015943">
    <property type="entry name" value="WD40/YVTN_repeat-like_dom_sf"/>
</dbReference>
<dbReference type="EMBL" id="UINC01042248">
    <property type="protein sequence ID" value="SVB44613.1"/>
    <property type="molecule type" value="Genomic_DNA"/>
</dbReference>
<name>A0A382E3T7_9ZZZZ</name>
<feature type="region of interest" description="Disordered" evidence="1">
    <location>
        <begin position="99"/>
        <end position="124"/>
    </location>
</feature>
<feature type="region of interest" description="Disordered" evidence="1">
    <location>
        <begin position="143"/>
        <end position="163"/>
    </location>
</feature>
<dbReference type="InterPro" id="IPR001680">
    <property type="entry name" value="WD40_rpt"/>
</dbReference>
<gene>
    <name evidence="2" type="ORF">METZ01_LOCUS197467</name>
</gene>
<organism evidence="2">
    <name type="scientific">marine metagenome</name>
    <dbReference type="NCBI Taxonomy" id="408172"/>
    <lineage>
        <taxon>unclassified sequences</taxon>
        <taxon>metagenomes</taxon>
        <taxon>ecological metagenomes</taxon>
    </lineage>
</organism>
<feature type="compositionally biased region" description="Polar residues" evidence="1">
    <location>
        <begin position="143"/>
        <end position="161"/>
    </location>
</feature>
<feature type="region of interest" description="Disordered" evidence="1">
    <location>
        <begin position="414"/>
        <end position="435"/>
    </location>
</feature>
<reference evidence="2" key="1">
    <citation type="submission" date="2018-05" db="EMBL/GenBank/DDBJ databases">
        <authorList>
            <person name="Lanie J.A."/>
            <person name="Ng W.-L."/>
            <person name="Kazmierczak K.M."/>
            <person name="Andrzejewski T.M."/>
            <person name="Davidsen T.M."/>
            <person name="Wayne K.J."/>
            <person name="Tettelin H."/>
            <person name="Glass J.I."/>
            <person name="Rusch D."/>
            <person name="Podicherti R."/>
            <person name="Tsui H.-C.T."/>
            <person name="Winkler M.E."/>
        </authorList>
    </citation>
    <scope>NUCLEOTIDE SEQUENCE</scope>
</reference>
<evidence type="ECO:0000256" key="1">
    <source>
        <dbReference type="SAM" id="MobiDB-lite"/>
    </source>
</evidence>
<dbReference type="Gene3D" id="2.130.10.10">
    <property type="entry name" value="YVTN repeat-like/Quinoprotein amine dehydrogenase"/>
    <property type="match status" value="1"/>
</dbReference>
<dbReference type="AlphaFoldDB" id="A0A382E3T7"/>
<evidence type="ECO:0000313" key="2">
    <source>
        <dbReference type="EMBL" id="SVB44613.1"/>
    </source>
</evidence>
<feature type="compositionally biased region" description="Acidic residues" evidence="1">
    <location>
        <begin position="99"/>
        <end position="115"/>
    </location>
</feature>
<sequence length="576" mass="63088">ITSIDFSPDSSLIATGAKNLVEIWDVSDMILGASSKVAQLDWPYGESSGGRYLETSFHPDGSQLIASGFEVWLWSGDSDGDGHGDPTDLCSGTLLGEEVDEDGCSEGQRDDDMDGVLDVSDSCPGTPQGAVVDATGCVSVAQSEENGTNSTGESPNDSQPDSEGFSWSIGATFPYVGKILQISLLLIIYSVFLVSGGVGLTWLRAQAEAIVNSLWTTPKKKKMLLMVLSQKGSPLSPATLHPKPIADSDRSKKMYTEVWRAGPFGPQRDTFRIGVTREGSRNDIRHLSKALHNQYGSDYQWNSSIGEGESGHRVARANLRKGKLILAYKDPKAYYSMKDIDLHKDERKALGNVEAPAPSGSGQNRFIFGKVDGKILSHTFESENEAMVKSTCEGIIEATFRFSQSGAALGSELGTAHNHQRPMHKDTPRPMKEGKIAVPPSKLTWLLMRTPPEPVIRDGMLSFADEDESHVTTWVPEPNHLGWLIARKGGDIGKAWKYLVESPEYQDLREEFEEFIDGQRGIKVHRISARSMHGDCRAGNFVWRASLFQGWKITGGKRYHLIDFGNYNARGSDGTP</sequence>